<reference evidence="19" key="2">
    <citation type="submission" date="2021-03" db="UniProtKB">
        <authorList>
            <consortium name="EnsemblPlants"/>
        </authorList>
    </citation>
    <scope>IDENTIFICATION</scope>
</reference>
<feature type="compositionally biased region" description="Low complexity" evidence="17">
    <location>
        <begin position="493"/>
        <end position="503"/>
    </location>
</feature>
<evidence type="ECO:0000256" key="3">
    <source>
        <dbReference type="ARBA" id="ARBA00022528"/>
    </source>
</evidence>
<keyword evidence="9" id="KW-1002">Plastid outer membrane</keyword>
<organism evidence="19 20">
    <name type="scientific">Cannabis sativa</name>
    <name type="common">Hemp</name>
    <name type="synonym">Marijuana</name>
    <dbReference type="NCBI Taxonomy" id="3483"/>
    <lineage>
        <taxon>Eukaryota</taxon>
        <taxon>Viridiplantae</taxon>
        <taxon>Streptophyta</taxon>
        <taxon>Embryophyta</taxon>
        <taxon>Tracheophyta</taxon>
        <taxon>Spermatophyta</taxon>
        <taxon>Magnoliopsida</taxon>
        <taxon>eudicotyledons</taxon>
        <taxon>Gunneridae</taxon>
        <taxon>Pentapetalae</taxon>
        <taxon>rosids</taxon>
        <taxon>fabids</taxon>
        <taxon>Rosales</taxon>
        <taxon>Cannabaceae</taxon>
        <taxon>Cannabis</taxon>
    </lineage>
</organism>
<accession>A0A803PMV4</accession>
<keyword evidence="20" id="KW-1185">Reference proteome</keyword>
<keyword evidence="6" id="KW-0479">Metal-binding</keyword>
<dbReference type="CDD" id="cd01853">
    <property type="entry name" value="Toc34_like"/>
    <property type="match status" value="1"/>
</dbReference>
<comment type="subcellular location">
    <subcellularLocation>
        <location evidence="15">Plastid</location>
        <location evidence="15">Chloroplast outer membrane</location>
        <topology evidence="15">Single-pass membrane protein</topology>
    </subcellularLocation>
</comment>
<dbReference type="Pfam" id="PF11886">
    <property type="entry name" value="TOC159_MAD"/>
    <property type="match status" value="1"/>
</dbReference>
<feature type="region of interest" description="Disordered" evidence="17">
    <location>
        <begin position="577"/>
        <end position="618"/>
    </location>
</feature>
<dbReference type="Pfam" id="PF00248">
    <property type="entry name" value="Aldo_ket_red"/>
    <property type="match status" value="1"/>
</dbReference>
<keyword evidence="7" id="KW-0547">Nucleotide-binding</keyword>
<comment type="similarity">
    <text evidence="16">Belongs to the TRAFAC class TrmE-Era-EngA-EngB-Septin-like GTPase superfamily. AIG1/Toc34/Toc159-like paraseptin GTPase family. TOC159 subfamily.</text>
</comment>
<keyword evidence="11" id="KW-0653">Protein transport</keyword>
<keyword evidence="4" id="KW-0934">Plastid</keyword>
<dbReference type="SUPFAM" id="SSF51430">
    <property type="entry name" value="NAD(P)-linked oxidoreductase"/>
    <property type="match status" value="1"/>
</dbReference>
<keyword evidence="2" id="KW-0813">Transport</keyword>
<evidence type="ECO:0000256" key="16">
    <source>
        <dbReference type="ARBA" id="ARBA00023775"/>
    </source>
</evidence>
<feature type="region of interest" description="Disordered" evidence="17">
    <location>
        <begin position="333"/>
        <end position="367"/>
    </location>
</feature>
<evidence type="ECO:0000256" key="1">
    <source>
        <dbReference type="ARBA" id="ARBA00001946"/>
    </source>
</evidence>
<dbReference type="InterPro" id="IPR005690">
    <property type="entry name" value="Toc86_159"/>
</dbReference>
<dbReference type="NCBIfam" id="TIGR00993">
    <property type="entry name" value="3a0901s04IAP86"/>
    <property type="match status" value="1"/>
</dbReference>
<dbReference type="InterPro" id="IPR045058">
    <property type="entry name" value="GIMA/IAN/Toc"/>
</dbReference>
<feature type="compositionally biased region" description="Polar residues" evidence="17">
    <location>
        <begin position="591"/>
        <end position="603"/>
    </location>
</feature>
<proteinExistence type="inferred from homology"/>
<keyword evidence="10" id="KW-0460">Magnesium</keyword>
<dbReference type="EMBL" id="UZAU01000545">
    <property type="status" value="NOT_ANNOTATED_CDS"/>
    <property type="molecule type" value="Genomic_DNA"/>
</dbReference>
<dbReference type="GO" id="GO:0009707">
    <property type="term" value="C:chloroplast outer membrane"/>
    <property type="evidence" value="ECO:0007669"/>
    <property type="project" value="UniProtKB-SubCell"/>
</dbReference>
<dbReference type="Gene3D" id="3.20.20.100">
    <property type="entry name" value="NADP-dependent oxidoreductase domain"/>
    <property type="match status" value="1"/>
</dbReference>
<dbReference type="EnsemblPlants" id="evm.model.05.1794">
    <property type="protein sequence ID" value="cds.evm.model.05.1794"/>
    <property type="gene ID" value="evm.TU.05.1794"/>
</dbReference>
<evidence type="ECO:0000256" key="10">
    <source>
        <dbReference type="ARBA" id="ARBA00022842"/>
    </source>
</evidence>
<evidence type="ECO:0000256" key="7">
    <source>
        <dbReference type="ARBA" id="ARBA00022741"/>
    </source>
</evidence>
<dbReference type="Gramene" id="evm.model.05.1794">
    <property type="protein sequence ID" value="cds.evm.model.05.1794"/>
    <property type="gene ID" value="evm.TU.05.1794"/>
</dbReference>
<feature type="compositionally biased region" description="Basic and acidic residues" evidence="17">
    <location>
        <begin position="416"/>
        <end position="428"/>
    </location>
</feature>
<dbReference type="PANTHER" id="PTHR10903">
    <property type="entry name" value="GTPASE, IMAP FAMILY MEMBER-RELATED"/>
    <property type="match status" value="1"/>
</dbReference>
<dbReference type="GO" id="GO:0015031">
    <property type="term" value="P:protein transport"/>
    <property type="evidence" value="ECO:0007669"/>
    <property type="project" value="UniProtKB-KW"/>
</dbReference>
<dbReference type="SUPFAM" id="SSF52540">
    <property type="entry name" value="P-loop containing nucleoside triphosphate hydrolases"/>
    <property type="match status" value="1"/>
</dbReference>
<dbReference type="Pfam" id="PF04548">
    <property type="entry name" value="AIG1"/>
    <property type="match status" value="1"/>
</dbReference>
<dbReference type="InterPro" id="IPR024283">
    <property type="entry name" value="TOC159_MAD"/>
</dbReference>
<feature type="region of interest" description="Disordered" evidence="17">
    <location>
        <begin position="1"/>
        <end position="34"/>
    </location>
</feature>
<evidence type="ECO:0000256" key="8">
    <source>
        <dbReference type="ARBA" id="ARBA00022801"/>
    </source>
</evidence>
<protein>
    <recommendedName>
        <fullName evidence="18">AIG1-type G domain-containing protein</fullName>
    </recommendedName>
</protein>
<evidence type="ECO:0000256" key="13">
    <source>
        <dbReference type="ARBA" id="ARBA00023134"/>
    </source>
</evidence>
<evidence type="ECO:0000313" key="19">
    <source>
        <dbReference type="EnsemblPlants" id="cds.evm.model.05.1794"/>
    </source>
</evidence>
<feature type="domain" description="AIG1-type G" evidence="18">
    <location>
        <begin position="688"/>
        <end position="922"/>
    </location>
</feature>
<dbReference type="InterPro" id="IPR023210">
    <property type="entry name" value="NADP_OxRdtase_dom"/>
</dbReference>
<keyword evidence="5" id="KW-0812">Transmembrane</keyword>
<evidence type="ECO:0000256" key="9">
    <source>
        <dbReference type="ARBA" id="ARBA00022805"/>
    </source>
</evidence>
<evidence type="ECO:0000256" key="11">
    <source>
        <dbReference type="ARBA" id="ARBA00022927"/>
    </source>
</evidence>
<reference evidence="19" key="1">
    <citation type="submission" date="2018-11" db="EMBL/GenBank/DDBJ databases">
        <authorList>
            <person name="Grassa J C."/>
        </authorList>
    </citation>
    <scope>NUCLEOTIDE SEQUENCE [LARGE SCALE GENOMIC DNA]</scope>
</reference>
<feature type="region of interest" description="Disordered" evidence="17">
    <location>
        <begin position="205"/>
        <end position="228"/>
    </location>
</feature>
<dbReference type="InterPro" id="IPR027417">
    <property type="entry name" value="P-loop_NTPase"/>
</dbReference>
<dbReference type="Gene3D" id="3.40.50.300">
    <property type="entry name" value="P-loop containing nucleotide triphosphate hydrolases"/>
    <property type="match status" value="1"/>
</dbReference>
<name>A0A803PMV4_CANSA</name>
<dbReference type="Proteomes" id="UP000596661">
    <property type="component" value="Chromosome 5"/>
</dbReference>
<dbReference type="GO" id="GO:0005525">
    <property type="term" value="F:GTP binding"/>
    <property type="evidence" value="ECO:0007669"/>
    <property type="project" value="UniProtKB-KW"/>
</dbReference>
<feature type="compositionally biased region" description="Acidic residues" evidence="17">
    <location>
        <begin position="461"/>
        <end position="476"/>
    </location>
</feature>
<dbReference type="GO" id="GO:0003924">
    <property type="term" value="F:GTPase activity"/>
    <property type="evidence" value="ECO:0007669"/>
    <property type="project" value="InterPro"/>
</dbReference>
<feature type="compositionally biased region" description="Basic and acidic residues" evidence="17">
    <location>
        <begin position="208"/>
        <end position="228"/>
    </location>
</feature>
<comment type="cofactor">
    <cofactor evidence="1">
        <name>Mg(2+)</name>
        <dbReference type="ChEBI" id="CHEBI:18420"/>
    </cofactor>
</comment>
<evidence type="ECO:0000256" key="12">
    <source>
        <dbReference type="ARBA" id="ARBA00022989"/>
    </source>
</evidence>
<keyword evidence="8" id="KW-0378">Hydrolase</keyword>
<keyword evidence="14" id="KW-0472">Membrane</keyword>
<dbReference type="InterPro" id="IPR006703">
    <property type="entry name" value="G_AIG1"/>
</dbReference>
<feature type="compositionally biased region" description="Polar residues" evidence="17">
    <location>
        <begin position="429"/>
        <end position="443"/>
    </location>
</feature>
<evidence type="ECO:0000313" key="20">
    <source>
        <dbReference type="Proteomes" id="UP000596661"/>
    </source>
</evidence>
<dbReference type="GO" id="GO:0046872">
    <property type="term" value="F:metal ion binding"/>
    <property type="evidence" value="ECO:0007669"/>
    <property type="project" value="UniProtKB-KW"/>
</dbReference>
<sequence length="1565" mass="169878">MEPLKSPSSPDATTPTTTTMTPPSSFSTGSFSPFQYSDLVDASSPYNFDDNGEKGAGVVNMLSGGVRPIAKVKEESAVVLGVESLLEGGGVTPQKQEEEEDLVADNGVSNDDKEGDKVLVVEKSDHFDGEEVQLEAEKLVKEYGGESGFRVSGDVEVEQGKIGDSGNDVKDSYVSLEEKLVEQVVPDSQSDENIVVGSVIGGVDDEVDTKGGKDGGIEADFEVDKGANDEEVFSGMPLDSDSNVNVVVEPDIVGSVEEVDTKNISGIEEEGALEAGVHKNSLVVEKGGGDDDEVQSADTVTVMPKHSELVEPVVGGVDEVDTKNISGKEEGVLEADSDVQNKSLVVEKGDNDEEVQSTDTVGPKSMLTDSEFNRNISVESVVVDEVDTKNVLGREEADSEVQQNNLVIENGVVSDLPKDEPFQQDEKLTNNTGSSIEEPTSIINREMMVEGENEDKHSPEEYGEIDSSGTDDENEDIVFGSSAKQFLEELERASGAGSHSGADSSHDHSQRIDGQIVTDSDEEVDTDDDEGGGKEMFDSAALAALLKAATGASSDGGNITITSSDGSRLFSVERPAGLGSSLPSVRPASRPTPTHSSLFSPSNLVAGGDSEKSLSEEEKQRLEKFQQLRVKYLRLVKRVGGSIEDSIARQVLYRLALVSGRQASQAFSLESAKAKALQLESEGNDDLDFSLNILVIGKTGVGKSATINSIFGEEKIPIHAFGPSTTSVKEIVGTVDGVKIRVFDTPGLKSAAMEQSANRNILSSVKNVTKKCPPDIVLYVDRLDTHSRDLNDMPMLRSITSALGPSIWRSVIVTLTHAASSPPDGPSGTPLNYELFVAQRSQIVQQTIGQAVGDLRTMSPSLMNPISLAENHSSCRKNRDGEKVLPNGQAWRSQLLLLSYSMKILSEASNLSKPQESVDHKKLFGFRSRSPPLPYLLSWLLQSRAHPKLSEEDEYDQLPPFKPLRNFQIAKLSKEQKKAYMEEYDYRVKLLQKKQWREELKRMKEMKKRGGKVSAEELAFAGEDDPENGTPAAVPVALPDMALPPSFDGDNPAYRYRFLEPTSQLLARPVLDTHGWDHDCGYDGVNLEQTLAIVNRFPGVVAVQVTKDKKEFNIHLDSSVAAKHGDNGSSMAGFDIQNIGKQLAYIVRGETKFKSFKKNKTTAGTSVTFLGENVSTGFKIENQTALGKRVVLVGSTGVVKSQSDSAYGANLEVRLREADFPIGQDQSSLGLSLVKWRGDLALGANLQSQFSLGRNYKVAVRAGLNNKLSGQISIRTSSSEQLQLALFAILPVVRSIYKLICPGPEYSSEADDGGIISSRWHGRHNHLRIAQFHQHLTEKLDMQMPALHYMIKEYPGNEEEKMRGSIGKFGLTGESGATKVSPIGFGTWAWGNQLLWGYQEAMDDELQRTFNLAVDNGMNLFDIADSYGTGRLNGQSEKLLGKFIREFQVLRQLHMPGGKGLQDDIVIATKFAAYPWQLTPGQFVNACRGSLERIQVEQIGIGQLHWSNANYAPLQEMALWDGLVAIGRSMAGVAGRAGGIEKDGKRGRQGEIGRWLERQFASGYG</sequence>
<dbReference type="PROSITE" id="PS51720">
    <property type="entry name" value="G_AIG1"/>
    <property type="match status" value="1"/>
</dbReference>
<evidence type="ECO:0000256" key="4">
    <source>
        <dbReference type="ARBA" id="ARBA00022640"/>
    </source>
</evidence>
<dbReference type="GO" id="GO:0045036">
    <property type="term" value="P:protein targeting to chloroplast"/>
    <property type="evidence" value="ECO:0007669"/>
    <property type="project" value="InterPro"/>
</dbReference>
<feature type="compositionally biased region" description="Basic and acidic residues" evidence="17">
    <location>
        <begin position="609"/>
        <end position="618"/>
    </location>
</feature>
<keyword evidence="12" id="KW-1133">Transmembrane helix</keyword>
<feature type="region of interest" description="Disordered" evidence="17">
    <location>
        <begin position="88"/>
        <end position="114"/>
    </location>
</feature>
<evidence type="ECO:0000256" key="5">
    <source>
        <dbReference type="ARBA" id="ARBA00022692"/>
    </source>
</evidence>
<feature type="compositionally biased region" description="Acidic residues" evidence="17">
    <location>
        <begin position="519"/>
        <end position="530"/>
    </location>
</feature>
<dbReference type="InterPro" id="IPR036812">
    <property type="entry name" value="NAD(P)_OxRdtase_dom_sf"/>
</dbReference>
<dbReference type="FunFam" id="3.40.50.300:FF:000413">
    <property type="entry name" value="Translocase of chloroplast 120, chloroplastic"/>
    <property type="match status" value="1"/>
</dbReference>
<evidence type="ECO:0000256" key="15">
    <source>
        <dbReference type="ARBA" id="ARBA00023766"/>
    </source>
</evidence>
<dbReference type="PANTHER" id="PTHR10903:SF120">
    <property type="entry name" value="TRANSLOCASE OF CHLOROPLAST 159, CHLOROPLASTIC"/>
    <property type="match status" value="1"/>
</dbReference>
<evidence type="ECO:0000256" key="14">
    <source>
        <dbReference type="ARBA" id="ARBA00023136"/>
    </source>
</evidence>
<keyword evidence="13" id="KW-0342">GTP-binding</keyword>
<evidence type="ECO:0000256" key="2">
    <source>
        <dbReference type="ARBA" id="ARBA00022448"/>
    </source>
</evidence>
<evidence type="ECO:0000259" key="18">
    <source>
        <dbReference type="PROSITE" id="PS51720"/>
    </source>
</evidence>
<keyword evidence="3" id="KW-0150">Chloroplast</keyword>
<feature type="region of interest" description="Disordered" evidence="17">
    <location>
        <begin position="413"/>
        <end position="535"/>
    </location>
</feature>
<evidence type="ECO:0000256" key="17">
    <source>
        <dbReference type="SAM" id="MobiDB-lite"/>
    </source>
</evidence>
<evidence type="ECO:0000256" key="6">
    <source>
        <dbReference type="ARBA" id="ARBA00022723"/>
    </source>
</evidence>